<organism evidence="3 4">
    <name type="scientific">Halomonas saccharevitans</name>
    <dbReference type="NCBI Taxonomy" id="416872"/>
    <lineage>
        <taxon>Bacteria</taxon>
        <taxon>Pseudomonadati</taxon>
        <taxon>Pseudomonadota</taxon>
        <taxon>Gammaproteobacteria</taxon>
        <taxon>Oceanospirillales</taxon>
        <taxon>Halomonadaceae</taxon>
        <taxon>Halomonas</taxon>
    </lineage>
</organism>
<keyword evidence="5" id="KW-1185">Reference proteome</keyword>
<reference evidence="2" key="3">
    <citation type="submission" date="2024-05" db="EMBL/GenBank/DDBJ databases">
        <title>Substrates and metabolic shifts associated with increased methane emissions in unrestored hypersaline salterns.</title>
        <authorList>
            <person name="Bueno De Mesquita C.P."/>
            <person name="Tringe S.G."/>
        </authorList>
    </citation>
    <scope>NUCLEOTIDE SEQUENCE</scope>
    <source>
        <strain evidence="2">I4</strain>
    </source>
</reference>
<protein>
    <submittedName>
        <fullName evidence="2">FixH family protein</fullName>
    </submittedName>
</protein>
<sequence length="170" mass="19646">MSAEPESIPPWYKQFWPWFLIGLLASSVTFSITYLVLSIHFYDGTVEQDYYKQGLAINEQLAKQEHARQLGLEAVMRADPRTGDIVIDLAGERQPERLYLDLIFPTESSRDRSMVLEHVRDGRYVTSIDQTLEYRWYLHLQPAEGRDAEWRLTGEAHFPTEGEISLSPGI</sequence>
<keyword evidence="1" id="KW-1133">Transmembrane helix</keyword>
<keyword evidence="1" id="KW-0812">Transmembrane</keyword>
<evidence type="ECO:0000313" key="3">
    <source>
        <dbReference type="EMBL" id="SFT49229.1"/>
    </source>
</evidence>
<dbReference type="EMBL" id="FPAQ01000005">
    <property type="protein sequence ID" value="SFT49229.1"/>
    <property type="molecule type" value="Genomic_DNA"/>
</dbReference>
<dbReference type="OrthoDB" id="5295180at2"/>
<dbReference type="Pfam" id="PF05751">
    <property type="entry name" value="FixH"/>
    <property type="match status" value="1"/>
</dbReference>
<evidence type="ECO:0000313" key="4">
    <source>
        <dbReference type="Proteomes" id="UP000199594"/>
    </source>
</evidence>
<accession>A0A1I6YFC1</accession>
<dbReference type="RefSeq" id="WP_089847427.1">
    <property type="nucleotide sequence ID" value="NZ_FPAQ01000005.1"/>
</dbReference>
<dbReference type="InterPro" id="IPR008620">
    <property type="entry name" value="FixH"/>
</dbReference>
<keyword evidence="1" id="KW-0472">Membrane</keyword>
<reference evidence="3 4" key="1">
    <citation type="submission" date="2016-10" db="EMBL/GenBank/DDBJ databases">
        <authorList>
            <person name="de Groot N.N."/>
        </authorList>
    </citation>
    <scope>NUCLEOTIDE SEQUENCE [LARGE SCALE GENOMIC DNA]</scope>
    <source>
        <strain evidence="3 4">CGMCC 1.6493</strain>
    </source>
</reference>
<name>A0A1I6YFC1_9GAMM</name>
<evidence type="ECO:0000256" key="1">
    <source>
        <dbReference type="SAM" id="Phobius"/>
    </source>
</evidence>
<proteinExistence type="predicted"/>
<dbReference type="AlphaFoldDB" id="A0A1I6YFC1"/>
<evidence type="ECO:0000313" key="5">
    <source>
        <dbReference type="Proteomes" id="UP001255917"/>
    </source>
</evidence>
<feature type="transmembrane region" description="Helical" evidence="1">
    <location>
        <begin position="15"/>
        <end position="37"/>
    </location>
</feature>
<dbReference type="EMBL" id="JAVXUR010000004">
    <property type="protein sequence ID" value="MDT8880192.1"/>
    <property type="molecule type" value="Genomic_DNA"/>
</dbReference>
<gene>
    <name evidence="2" type="ORF">RSO68_11965</name>
    <name evidence="3" type="ORF">SAMN04487956_10566</name>
</gene>
<dbReference type="Proteomes" id="UP000199594">
    <property type="component" value="Unassembled WGS sequence"/>
</dbReference>
<dbReference type="Proteomes" id="UP001255917">
    <property type="component" value="Unassembled WGS sequence"/>
</dbReference>
<evidence type="ECO:0000313" key="2">
    <source>
        <dbReference type="EMBL" id="MDT8880192.1"/>
    </source>
</evidence>
<reference evidence="5" key="2">
    <citation type="submission" date="2023-07" db="EMBL/GenBank/DDBJ databases">
        <title>Substrates and metabolic shifts associated with increased methane emissions in unrestored hypersaline salterns.</title>
        <authorList>
            <person name="Bueno De Mesquita C.P."/>
            <person name="Tringe S.G."/>
        </authorList>
    </citation>
    <scope>NUCLEOTIDE SEQUENCE [LARGE SCALE GENOMIC DNA]</scope>
    <source>
        <strain evidence="5">I4</strain>
    </source>
</reference>